<dbReference type="Gene3D" id="3.20.20.60">
    <property type="entry name" value="Phosphoenolpyruvate-binding domains"/>
    <property type="match status" value="1"/>
</dbReference>
<protein>
    <submittedName>
        <fullName evidence="2">Isocitrate lyase/phosphoenolpyruvate mutase family protein</fullName>
    </submittedName>
</protein>
<dbReference type="Pfam" id="PF13714">
    <property type="entry name" value="PEP_mutase"/>
    <property type="match status" value="1"/>
</dbReference>
<dbReference type="Proteomes" id="UP001464923">
    <property type="component" value="Unassembled WGS sequence"/>
</dbReference>
<dbReference type="RefSeq" id="WP_345644026.1">
    <property type="nucleotide sequence ID" value="NZ_BAABLY010000025.1"/>
</dbReference>
<keyword evidence="3" id="KW-1185">Reference proteome</keyword>
<dbReference type="InterPro" id="IPR015813">
    <property type="entry name" value="Pyrv/PenolPyrv_kinase-like_dom"/>
</dbReference>
<comment type="caution">
    <text evidence="2">The sequence shown here is derived from an EMBL/GenBank/DDBJ whole genome shotgun (WGS) entry which is preliminary data.</text>
</comment>
<accession>A0ABV1JXT9</accession>
<keyword evidence="2" id="KW-0456">Lyase</keyword>
<name>A0ABV1JXT9_9PSEU</name>
<evidence type="ECO:0000313" key="2">
    <source>
        <dbReference type="EMBL" id="MEQ3540776.1"/>
    </source>
</evidence>
<dbReference type="PANTHER" id="PTHR42905">
    <property type="entry name" value="PHOSPHOENOLPYRUVATE CARBOXYLASE"/>
    <property type="match status" value="1"/>
</dbReference>
<gene>
    <name evidence="2" type="ORF">WHI96_18360</name>
</gene>
<feature type="region of interest" description="Disordered" evidence="1">
    <location>
        <begin position="222"/>
        <end position="273"/>
    </location>
</feature>
<dbReference type="SUPFAM" id="SSF51621">
    <property type="entry name" value="Phosphoenolpyruvate/pyruvate domain"/>
    <property type="match status" value="1"/>
</dbReference>
<organism evidence="2 3">
    <name type="scientific">Pseudonocardia tropica</name>
    <dbReference type="NCBI Taxonomy" id="681289"/>
    <lineage>
        <taxon>Bacteria</taxon>
        <taxon>Bacillati</taxon>
        <taxon>Actinomycetota</taxon>
        <taxon>Actinomycetes</taxon>
        <taxon>Pseudonocardiales</taxon>
        <taxon>Pseudonocardiaceae</taxon>
        <taxon>Pseudonocardia</taxon>
    </lineage>
</organism>
<evidence type="ECO:0000256" key="1">
    <source>
        <dbReference type="SAM" id="MobiDB-lite"/>
    </source>
</evidence>
<evidence type="ECO:0000313" key="3">
    <source>
        <dbReference type="Proteomes" id="UP001464923"/>
    </source>
</evidence>
<sequence length="273" mass="27572">MLQTDVPPVRRRTGLRAALGRTRPGARPLRFQTVTTTAAARQVAALGLDGVHVTAATAGAEEPVALTARIVRATPLPVLVDLGGAGDADDVARFEAAGASGVHLDDTGPTDHAAVDVAVRVRAAVRARRDPDLLIGVRTAGAACGLSETIDRARACVGAGADVIVVEAPVSRAAYTVLREALAVPLLVTATTVTGGDPTPVLLPTVTQLAALGMDVVIHPVTGPRAPTATDRGRRDPADAGTPRGPAGALQPGAHGGDRTRDRPAAPAGGGHR</sequence>
<reference evidence="2 3" key="1">
    <citation type="submission" date="2024-03" db="EMBL/GenBank/DDBJ databases">
        <title>Draft genome sequence of Pseudonocardia tropica JCM 19149.</title>
        <authorList>
            <person name="Butdee W."/>
            <person name="Duangmal K."/>
        </authorList>
    </citation>
    <scope>NUCLEOTIDE SEQUENCE [LARGE SCALE GENOMIC DNA]</scope>
    <source>
        <strain evidence="2 3">JCM 19149</strain>
    </source>
</reference>
<dbReference type="EMBL" id="JBEDNP010000010">
    <property type="protein sequence ID" value="MEQ3540776.1"/>
    <property type="molecule type" value="Genomic_DNA"/>
</dbReference>
<dbReference type="PANTHER" id="PTHR42905:SF5">
    <property type="entry name" value="CARBOXYVINYL-CARBOXYPHOSPHONATE PHOSPHORYLMUTASE, CHLOROPLASTIC"/>
    <property type="match status" value="1"/>
</dbReference>
<proteinExistence type="predicted"/>
<dbReference type="InterPro" id="IPR040442">
    <property type="entry name" value="Pyrv_kinase-like_dom_sf"/>
</dbReference>
<dbReference type="GO" id="GO:0016829">
    <property type="term" value="F:lyase activity"/>
    <property type="evidence" value="ECO:0007669"/>
    <property type="project" value="UniProtKB-KW"/>
</dbReference>